<name>A0A8S4S7Y7_9NEOP</name>
<sequence length="88" mass="9730">MLVTIQNHYPMLDNLIPKLYRPNKPGSGCGPPIARVCTIPAPPEGAIQLIGPCVKEGVGTAHKPAQHRRRTPTHDREEIVHTNVRKHC</sequence>
<evidence type="ECO:0000313" key="2">
    <source>
        <dbReference type="Proteomes" id="UP000838756"/>
    </source>
</evidence>
<evidence type="ECO:0000313" key="1">
    <source>
        <dbReference type="EMBL" id="CAH2246988.1"/>
    </source>
</evidence>
<proteinExistence type="predicted"/>
<comment type="caution">
    <text evidence="1">The sequence shown here is derived from an EMBL/GenBank/DDBJ whole genome shotgun (WGS) entry which is preliminary data.</text>
</comment>
<protein>
    <submittedName>
        <fullName evidence="1">Jg10290 protein</fullName>
    </submittedName>
</protein>
<dbReference type="EMBL" id="CAKXAJ010025949">
    <property type="protein sequence ID" value="CAH2246988.1"/>
    <property type="molecule type" value="Genomic_DNA"/>
</dbReference>
<organism evidence="1 2">
    <name type="scientific">Pararge aegeria aegeria</name>
    <dbReference type="NCBI Taxonomy" id="348720"/>
    <lineage>
        <taxon>Eukaryota</taxon>
        <taxon>Metazoa</taxon>
        <taxon>Ecdysozoa</taxon>
        <taxon>Arthropoda</taxon>
        <taxon>Hexapoda</taxon>
        <taxon>Insecta</taxon>
        <taxon>Pterygota</taxon>
        <taxon>Neoptera</taxon>
        <taxon>Endopterygota</taxon>
        <taxon>Lepidoptera</taxon>
        <taxon>Glossata</taxon>
        <taxon>Ditrysia</taxon>
        <taxon>Papilionoidea</taxon>
        <taxon>Nymphalidae</taxon>
        <taxon>Satyrinae</taxon>
        <taxon>Satyrini</taxon>
        <taxon>Parargina</taxon>
        <taxon>Pararge</taxon>
    </lineage>
</organism>
<dbReference type="Proteomes" id="UP000838756">
    <property type="component" value="Unassembled WGS sequence"/>
</dbReference>
<gene>
    <name evidence="1" type="primary">jg10290</name>
    <name evidence="1" type="ORF">PAEG_LOCUS21477</name>
</gene>
<reference evidence="1" key="1">
    <citation type="submission" date="2022-03" db="EMBL/GenBank/DDBJ databases">
        <authorList>
            <person name="Lindestad O."/>
        </authorList>
    </citation>
    <scope>NUCLEOTIDE SEQUENCE</scope>
</reference>
<dbReference type="AlphaFoldDB" id="A0A8S4S7Y7"/>
<keyword evidence="2" id="KW-1185">Reference proteome</keyword>
<accession>A0A8S4S7Y7</accession>